<reference evidence="4" key="2">
    <citation type="submission" date="2024-04" db="EMBL/GenBank/DDBJ databases">
        <authorList>
            <person name="Chen Y."/>
            <person name="Shah S."/>
            <person name="Dougan E. K."/>
            <person name="Thang M."/>
            <person name="Chan C."/>
        </authorList>
    </citation>
    <scope>NUCLEOTIDE SEQUENCE [LARGE SCALE GENOMIC DNA]</scope>
</reference>
<dbReference type="EMBL" id="CAMXCT010006633">
    <property type="protein sequence ID" value="CAI4017377.1"/>
    <property type="molecule type" value="Genomic_DNA"/>
</dbReference>
<evidence type="ECO:0000313" key="3">
    <source>
        <dbReference type="EMBL" id="CAI4017377.1"/>
    </source>
</evidence>
<keyword evidence="2" id="KW-0853">WD repeat</keyword>
<keyword evidence="1" id="KW-0677">Repeat</keyword>
<organism evidence="3">
    <name type="scientific">Cladocopium goreaui</name>
    <dbReference type="NCBI Taxonomy" id="2562237"/>
    <lineage>
        <taxon>Eukaryota</taxon>
        <taxon>Sar</taxon>
        <taxon>Alveolata</taxon>
        <taxon>Dinophyceae</taxon>
        <taxon>Suessiales</taxon>
        <taxon>Symbiodiniaceae</taxon>
        <taxon>Cladocopium</taxon>
    </lineage>
</organism>
<dbReference type="Gene3D" id="2.130.10.10">
    <property type="entry name" value="YVTN repeat-like/Quinoprotein amine dehydrogenase"/>
    <property type="match status" value="3"/>
</dbReference>
<dbReference type="OrthoDB" id="445034at2759"/>
<evidence type="ECO:0000313" key="6">
    <source>
        <dbReference type="Proteomes" id="UP001152797"/>
    </source>
</evidence>
<dbReference type="Proteomes" id="UP001152797">
    <property type="component" value="Unassembled WGS sequence"/>
</dbReference>
<dbReference type="SMART" id="SM00320">
    <property type="entry name" value="WD40"/>
    <property type="match status" value="8"/>
</dbReference>
<reference evidence="3" key="1">
    <citation type="submission" date="2022-10" db="EMBL/GenBank/DDBJ databases">
        <authorList>
            <person name="Chen Y."/>
            <person name="Dougan E. K."/>
            <person name="Chan C."/>
            <person name="Rhodes N."/>
            <person name="Thang M."/>
        </authorList>
    </citation>
    <scope>NUCLEOTIDE SEQUENCE</scope>
</reference>
<dbReference type="AlphaFoldDB" id="A0A9P1DV86"/>
<evidence type="ECO:0000313" key="4">
    <source>
        <dbReference type="EMBL" id="CAL1170752.1"/>
    </source>
</evidence>
<dbReference type="SUPFAM" id="SSF50978">
    <property type="entry name" value="WD40 repeat-like"/>
    <property type="match status" value="2"/>
</dbReference>
<gene>
    <name evidence="3" type="ORF">C1SCF055_LOCUS42025</name>
</gene>
<comment type="caution">
    <text evidence="3">The sequence shown here is derived from an EMBL/GenBank/DDBJ whole genome shotgun (WGS) entry which is preliminary data.</text>
</comment>
<evidence type="ECO:0000256" key="2">
    <source>
        <dbReference type="PROSITE-ProRule" id="PRU00221"/>
    </source>
</evidence>
<accession>A0A9P1DV86</accession>
<keyword evidence="6" id="KW-1185">Reference proteome</keyword>
<feature type="repeat" description="WD" evidence="2">
    <location>
        <begin position="651"/>
        <end position="693"/>
    </location>
</feature>
<evidence type="ECO:0000256" key="1">
    <source>
        <dbReference type="ARBA" id="ARBA00022737"/>
    </source>
</evidence>
<dbReference type="InterPro" id="IPR051242">
    <property type="entry name" value="WD-EF-hand_domain"/>
</dbReference>
<proteinExistence type="predicted"/>
<evidence type="ECO:0000313" key="5">
    <source>
        <dbReference type="EMBL" id="CAL4804689.1"/>
    </source>
</evidence>
<dbReference type="InterPro" id="IPR015943">
    <property type="entry name" value="WD40/YVTN_repeat-like_dom_sf"/>
</dbReference>
<dbReference type="PROSITE" id="PS50082">
    <property type="entry name" value="WD_REPEATS_2"/>
    <property type="match status" value="3"/>
</dbReference>
<sequence>SGQILVFAPSVQVVLPAYRPTVTKCHFDKVFYWPALPMECAIVFEEGQASFFLHRQQSMLRRRRVDGHQSDLLSAAYLEEINLVVTSGNDKMLCFWESSAFNLVKKWSLKDVVGTLCWCPEINALYAADHFSERLWGWRIFDELEVKTTAAGGMKPDKSLEFKEGHKESIQVMKWLKPLQCLATASLDTTVQIFDTVLQARSHTLSGHTKGLTCLEFCAKSQMLLSAGFDNYISIWDPSAGTLSFKLEGHECSIAGLCAMPETDYEFMSVDFEGMVRLWDVRRLCCIQNFPATDRRAEEAGELERLEPRALCPLNRDRVVISGRRIVVFDRDANDPKVTSDWPINDLAFNHWTMEIVTPIKNDLYVWDALTGQRLQIHDNVIESNITAIKFGLKERRLFVGSEDGEIHCINAACGAKLKVLSPHTYEVTQIECMSGKVLTLSAPEKVINVHDDTGEKKALLLKRIDLSDVGVILRFAHDDREMLAVTSEEGDVGWYSADFAKPIADTSQCSVNHSQAVYCCEYFRNVPLIITTDNCSAIFWSVPPLRAYDFFNKIMLDLPGAEEGAVSISSMCLSWPDECTLFVGTDRGAILCVDITTVVQSAGRQREEILRRKESGERAEVISGRIFDSLPKPVNSNEYVFFLDSIWTVEKAHGLSVESILFCKRQPSVLMTLGADNCLRIWDHATGSPLGSLEQGLPEGLIYERSTAWSFPLDPHLQIQSDINALMEASAKSEDLDAERLRSPEDGHSLQHLAQRQTEECIAKLKKDRRRSIQMARSNSSPALAGQELPKFGFSNANLGQEFSAAAPRYLQGKKLCDKKTQDWYAGSLAPGYSLPQLRSGLSRPPASETKKVLEAARALAVSLGIRNSHDVLTP</sequence>
<dbReference type="SUPFAM" id="SSF117289">
    <property type="entry name" value="Nucleoporin domain"/>
    <property type="match status" value="1"/>
</dbReference>
<feature type="non-terminal residue" evidence="3">
    <location>
        <position position="1"/>
    </location>
</feature>
<dbReference type="InterPro" id="IPR036322">
    <property type="entry name" value="WD40_repeat_dom_sf"/>
</dbReference>
<dbReference type="EMBL" id="CAMXCT020006633">
    <property type="protein sequence ID" value="CAL1170752.1"/>
    <property type="molecule type" value="Genomic_DNA"/>
</dbReference>
<dbReference type="EMBL" id="CAMXCT030006633">
    <property type="protein sequence ID" value="CAL4804689.1"/>
    <property type="molecule type" value="Genomic_DNA"/>
</dbReference>
<protein>
    <submittedName>
        <fullName evidence="5">EF-hand domain-containing protein</fullName>
    </submittedName>
</protein>
<dbReference type="PROSITE" id="PS50294">
    <property type="entry name" value="WD_REPEATS_REGION"/>
    <property type="match status" value="1"/>
</dbReference>
<feature type="repeat" description="WD" evidence="2">
    <location>
        <begin position="205"/>
        <end position="237"/>
    </location>
</feature>
<dbReference type="PANTHER" id="PTHR44324:SF4">
    <property type="entry name" value="WD40 REPEAT DOMAIN 95"/>
    <property type="match status" value="1"/>
</dbReference>
<name>A0A9P1DV86_9DINO</name>
<dbReference type="InterPro" id="IPR001680">
    <property type="entry name" value="WD40_rpt"/>
</dbReference>
<dbReference type="PANTHER" id="PTHR44324">
    <property type="entry name" value="WD40 REPEAT DOMAIN 95"/>
    <property type="match status" value="1"/>
</dbReference>
<feature type="repeat" description="WD" evidence="2">
    <location>
        <begin position="65"/>
        <end position="106"/>
    </location>
</feature>
<dbReference type="Pfam" id="PF00400">
    <property type="entry name" value="WD40"/>
    <property type="match status" value="1"/>
</dbReference>